<keyword evidence="3" id="KW-1185">Reference proteome</keyword>
<feature type="compositionally biased region" description="Acidic residues" evidence="1">
    <location>
        <begin position="120"/>
        <end position="148"/>
    </location>
</feature>
<feature type="region of interest" description="Disordered" evidence="1">
    <location>
        <begin position="18"/>
        <end position="77"/>
    </location>
</feature>
<evidence type="ECO:0000256" key="1">
    <source>
        <dbReference type="SAM" id="MobiDB-lite"/>
    </source>
</evidence>
<reference evidence="2" key="1">
    <citation type="submission" date="2014-09" db="EMBL/GenBank/DDBJ databases">
        <title>Genome sequence of the luminous mushroom Mycena chlorophos for searching fungal bioluminescence genes.</title>
        <authorList>
            <person name="Tanaka Y."/>
            <person name="Kasuga D."/>
            <person name="Oba Y."/>
            <person name="Hase S."/>
            <person name="Sato K."/>
            <person name="Oba Y."/>
            <person name="Sakakibara Y."/>
        </authorList>
    </citation>
    <scope>NUCLEOTIDE SEQUENCE</scope>
</reference>
<proteinExistence type="predicted"/>
<feature type="compositionally biased region" description="Polar residues" evidence="1">
    <location>
        <begin position="65"/>
        <end position="77"/>
    </location>
</feature>
<dbReference type="EMBL" id="DF838479">
    <property type="protein sequence ID" value="GAT43020.1"/>
    <property type="molecule type" value="Genomic_DNA"/>
</dbReference>
<sequence>MRTRKVFDKHRRMEFYSNVHVSPRRRPRNATAAEFDHSDDDDDDAPPGLLSTASQVPDSIPEPAASSSPQDLTMMSLPQSDFDTEMEELTGNFGRLGTQSGLDKLLEQRVIGGRENLWDGPDDDSDGSGLDDDDEDDESVDKEWAQEEDGVDWGLYAQAGLDGRLSADEQLDAYLISEVANQGGSLSDTDVAIARSYAWKLQSHTTDAAFKKMPNAYPQAFNDVDGLPTLAEHQSRITSLSGFQPERYHCCVNSCMCFTGPHAEVTHCLFCKEPRLRADGKPRKIFTYLPLIPRLQALFRNQKTADELKYRAERKVEEGVIKDVFDGELYKELCETRIDVDGNESNTMPNYFSDPRDIALGLSTDGFAPFKWRKQTCWPLIIFLYNLGPEIRFHLERILSLGVIPGPKKPKDICSFLYPLILELLKLAHGVSTYDISSDKQFALRAFLILAFGDIPAVAMLMRMKGHNGYSPCRMCKITGVAIPDSANKTLYTPLDRLTHPTANEPLVYDPRDLPLRTHAEFYTQAMEVERATTNKHADELAREYGIKGLPVLYYVKSLRFPHSFPYDFMHLIWENLIPNLILLWTNTFKGLDQGRERYAIDDALWEAIGKDTAAAGNSIPSVFGTRVPNLADKGGTSVSAEMYSIWVQFIGP</sequence>
<name>A0ABQ0KWS6_MYCCL</name>
<dbReference type="PANTHER" id="PTHR10775:SF185">
    <property type="entry name" value="OS08G0208400 PROTEIN"/>
    <property type="match status" value="1"/>
</dbReference>
<accession>A0ABQ0KWS6</accession>
<feature type="non-terminal residue" evidence="2">
    <location>
        <position position="653"/>
    </location>
</feature>
<dbReference type="PANTHER" id="PTHR10775">
    <property type="entry name" value="OS08G0208400 PROTEIN"/>
    <property type="match status" value="1"/>
</dbReference>
<evidence type="ECO:0000313" key="3">
    <source>
        <dbReference type="Proteomes" id="UP000815677"/>
    </source>
</evidence>
<evidence type="ECO:0008006" key="4">
    <source>
        <dbReference type="Google" id="ProtNLM"/>
    </source>
</evidence>
<organism evidence="2 3">
    <name type="scientific">Mycena chlorophos</name>
    <name type="common">Agaric fungus</name>
    <name type="synonym">Agaricus chlorophos</name>
    <dbReference type="NCBI Taxonomy" id="658473"/>
    <lineage>
        <taxon>Eukaryota</taxon>
        <taxon>Fungi</taxon>
        <taxon>Dikarya</taxon>
        <taxon>Basidiomycota</taxon>
        <taxon>Agaricomycotina</taxon>
        <taxon>Agaricomycetes</taxon>
        <taxon>Agaricomycetidae</taxon>
        <taxon>Agaricales</taxon>
        <taxon>Marasmiineae</taxon>
        <taxon>Mycenaceae</taxon>
        <taxon>Mycena</taxon>
    </lineage>
</organism>
<dbReference type="Pfam" id="PF02992">
    <property type="entry name" value="Transposase_21"/>
    <property type="match status" value="1"/>
</dbReference>
<gene>
    <name evidence="2" type="ORF">MCHLO_00713</name>
</gene>
<dbReference type="Proteomes" id="UP000815677">
    <property type="component" value="Unassembled WGS sequence"/>
</dbReference>
<dbReference type="InterPro" id="IPR004242">
    <property type="entry name" value="Transposase_21"/>
</dbReference>
<feature type="region of interest" description="Disordered" evidence="1">
    <location>
        <begin position="113"/>
        <end position="148"/>
    </location>
</feature>
<protein>
    <recommendedName>
        <fullName evidence="4">Transposase domain-containing protein</fullName>
    </recommendedName>
</protein>
<evidence type="ECO:0000313" key="2">
    <source>
        <dbReference type="EMBL" id="GAT43020.1"/>
    </source>
</evidence>